<dbReference type="Proteomes" id="UP000019804">
    <property type="component" value="Unassembled WGS sequence"/>
</dbReference>
<evidence type="ECO:0000313" key="1">
    <source>
        <dbReference type="EMBL" id="EYE99045.1"/>
    </source>
</evidence>
<dbReference type="HOGENOM" id="CLU_3086832_0_0_1"/>
<gene>
    <name evidence="1" type="ORF">EURHEDRAFT_125112</name>
</gene>
<dbReference type="RefSeq" id="XP_040642733.1">
    <property type="nucleotide sequence ID" value="XM_040777724.1"/>
</dbReference>
<accession>A0A017SS25</accession>
<keyword evidence="2" id="KW-1185">Reference proteome</keyword>
<evidence type="ECO:0000313" key="2">
    <source>
        <dbReference type="Proteomes" id="UP000019804"/>
    </source>
</evidence>
<proteinExistence type="predicted"/>
<name>A0A017SS25_ASPRC</name>
<dbReference type="EMBL" id="KK088412">
    <property type="protein sequence ID" value="EYE99045.1"/>
    <property type="molecule type" value="Genomic_DNA"/>
</dbReference>
<dbReference type="GeneID" id="63692848"/>
<reference evidence="2" key="1">
    <citation type="journal article" date="2014" name="Nat. Commun.">
        <title>Genomic adaptations of the halophilic Dead Sea filamentous fungus Eurotium rubrum.</title>
        <authorList>
            <person name="Kis-Papo T."/>
            <person name="Weig A.R."/>
            <person name="Riley R."/>
            <person name="Persoh D."/>
            <person name="Salamov A."/>
            <person name="Sun H."/>
            <person name="Lipzen A."/>
            <person name="Wasser S.P."/>
            <person name="Rambold G."/>
            <person name="Grigoriev I.V."/>
            <person name="Nevo E."/>
        </authorList>
    </citation>
    <scope>NUCLEOTIDE SEQUENCE [LARGE SCALE GENOMIC DNA]</scope>
    <source>
        <strain evidence="2">CBS 135680</strain>
    </source>
</reference>
<protein>
    <submittedName>
        <fullName evidence="1">Uncharacterized protein</fullName>
    </submittedName>
</protein>
<sequence>MALALAYCCIWCHGERQRILSILFQSGHPRQLYSGEAPWNCHKFRPKEHDVL</sequence>
<dbReference type="AlphaFoldDB" id="A0A017SS25"/>
<organism evidence="1 2">
    <name type="scientific">Aspergillus ruber (strain CBS 135680)</name>
    <dbReference type="NCBI Taxonomy" id="1388766"/>
    <lineage>
        <taxon>Eukaryota</taxon>
        <taxon>Fungi</taxon>
        <taxon>Dikarya</taxon>
        <taxon>Ascomycota</taxon>
        <taxon>Pezizomycotina</taxon>
        <taxon>Eurotiomycetes</taxon>
        <taxon>Eurotiomycetidae</taxon>
        <taxon>Eurotiales</taxon>
        <taxon>Aspergillaceae</taxon>
        <taxon>Aspergillus</taxon>
        <taxon>Aspergillus subgen. Aspergillus</taxon>
    </lineage>
</organism>